<gene>
    <name evidence="2" type="ORF">ACFQV2_01070</name>
    <name evidence="3" type="ORF">ACFQV2_01290</name>
    <name evidence="4" type="ORF">ACFQV2_40500</name>
</gene>
<dbReference type="EMBL" id="JBHTEY010000004">
    <property type="protein sequence ID" value="MFC7618685.1"/>
    <property type="molecule type" value="Genomic_DNA"/>
</dbReference>
<name>A0ABW2U134_9PSEU</name>
<keyword evidence="5" id="KW-1185">Reference proteome</keyword>
<evidence type="ECO:0000313" key="3">
    <source>
        <dbReference type="EMBL" id="MFC7612499.1"/>
    </source>
</evidence>
<dbReference type="EMBL" id="JBHTEY010000004">
    <property type="protein sequence ID" value="MFC7612499.1"/>
    <property type="molecule type" value="Genomic_DNA"/>
</dbReference>
<evidence type="ECO:0000256" key="1">
    <source>
        <dbReference type="SAM" id="MobiDB-lite"/>
    </source>
</evidence>
<protein>
    <submittedName>
        <fullName evidence="4">Uncharacterized protein</fullName>
    </submittedName>
</protein>
<feature type="region of interest" description="Disordered" evidence="1">
    <location>
        <begin position="244"/>
        <end position="272"/>
    </location>
</feature>
<feature type="region of interest" description="Disordered" evidence="1">
    <location>
        <begin position="289"/>
        <end position="336"/>
    </location>
</feature>
<dbReference type="Proteomes" id="UP001596512">
    <property type="component" value="Unassembled WGS sequence"/>
</dbReference>
<reference evidence="4" key="3">
    <citation type="submission" date="2024-09" db="EMBL/GenBank/DDBJ databases">
        <authorList>
            <person name="Sun Q."/>
            <person name="Mori K."/>
        </authorList>
    </citation>
    <scope>NUCLEOTIDE SEQUENCE</scope>
    <source>
        <strain evidence="4">JCM 17695</strain>
    </source>
</reference>
<proteinExistence type="predicted"/>
<sequence>MTQATAGKGSERTALPIRVHDLLLALAGRLDDDALAEARELVAATEVDRALEFVVGCLVAGPIALTPDEHAELRDLLASAHCDGAVAVRVPVSDTAGAPHRFVAGRVDGVAPEEGVAEAAARVLDVLPDIRAVWSVWRTTPAGAVSGPVPHRVVLIGVGPAGFAPATAYRVQHALRRAGLTASVEVLREGADYGDYHHAAARYATEVPVDRAVPALPAATLPPAPSAPSVPQAPAAPSVSAAPVAAPVVEPEPESGPSWMEEAAAQAGSSDSLNDHELDLLRQLQEELARREQADGSTPQSAAWQGDLSGAAHPFDWHEANTMVNGVPLQPPDQRP</sequence>
<organism evidence="4 5">
    <name type="scientific">Actinokineospora soli</name>
    <dbReference type="NCBI Taxonomy" id="1048753"/>
    <lineage>
        <taxon>Bacteria</taxon>
        <taxon>Bacillati</taxon>
        <taxon>Actinomycetota</taxon>
        <taxon>Actinomycetes</taxon>
        <taxon>Pseudonocardiales</taxon>
        <taxon>Pseudonocardiaceae</taxon>
        <taxon>Actinokineospora</taxon>
    </lineage>
</organism>
<reference evidence="5" key="2">
    <citation type="journal article" date="2019" name="Int. J. Syst. Evol. Microbiol.">
        <title>The Global Catalogue of Microorganisms (GCM) 10K type strain sequencing project: providing services to taxonomists for standard genome sequencing and annotation.</title>
        <authorList>
            <consortium name="The Broad Institute Genomics Platform"/>
            <consortium name="The Broad Institute Genome Sequencing Center for Infectious Disease"/>
            <person name="Wu L."/>
            <person name="Ma J."/>
        </authorList>
    </citation>
    <scope>NUCLEOTIDE SEQUENCE [LARGE SCALE GENOMIC DNA]</scope>
    <source>
        <strain evidence="5">JCM 17695</strain>
    </source>
</reference>
<accession>A0ABW2U134</accession>
<dbReference type="EMBL" id="JBHTEY010000003">
    <property type="protein sequence ID" value="MFC7612466.1"/>
    <property type="molecule type" value="Genomic_DNA"/>
</dbReference>
<evidence type="ECO:0000313" key="2">
    <source>
        <dbReference type="EMBL" id="MFC7612466.1"/>
    </source>
</evidence>
<evidence type="ECO:0000313" key="5">
    <source>
        <dbReference type="Proteomes" id="UP001596512"/>
    </source>
</evidence>
<comment type="caution">
    <text evidence="4">The sequence shown here is derived from an EMBL/GenBank/DDBJ whole genome shotgun (WGS) entry which is preliminary data.</text>
</comment>
<evidence type="ECO:0000313" key="4">
    <source>
        <dbReference type="EMBL" id="MFC7618685.1"/>
    </source>
</evidence>
<reference evidence="4" key="1">
    <citation type="journal article" date="2014" name="Int. J. Syst. Evol. Microbiol.">
        <title>Complete genome of a new Firmicutes species belonging to the dominant human colonic microbiota ('Ruminococcus bicirculans') reveals two chromosomes and a selective capacity to utilize plant glucans.</title>
        <authorList>
            <consortium name="NISC Comparative Sequencing Program"/>
            <person name="Wegmann U."/>
            <person name="Louis P."/>
            <person name="Goesmann A."/>
            <person name="Henrissat B."/>
            <person name="Duncan S.H."/>
            <person name="Flint H.J."/>
        </authorList>
    </citation>
    <scope>NUCLEOTIDE SEQUENCE</scope>
    <source>
        <strain evidence="4">JCM 17695</strain>
    </source>
</reference>